<gene>
    <name evidence="16" type="ORF">OWO01_05760</name>
</gene>
<evidence type="ECO:0000256" key="11">
    <source>
        <dbReference type="ARBA" id="ARBA00022989"/>
    </source>
</evidence>
<dbReference type="SMART" id="SM00388">
    <property type="entry name" value="HisKA"/>
    <property type="match status" value="1"/>
</dbReference>
<keyword evidence="13 14" id="KW-0472">Membrane</keyword>
<keyword evidence="11 14" id="KW-1133">Transmembrane helix</keyword>
<dbReference type="InterPro" id="IPR005467">
    <property type="entry name" value="His_kinase_dom"/>
</dbReference>
<dbReference type="CDD" id="cd00082">
    <property type="entry name" value="HisKA"/>
    <property type="match status" value="1"/>
</dbReference>
<dbReference type="RefSeq" id="WP_268779478.1">
    <property type="nucleotide sequence ID" value="NZ_JAPRAT010000008.1"/>
</dbReference>
<evidence type="ECO:0000256" key="14">
    <source>
        <dbReference type="SAM" id="Phobius"/>
    </source>
</evidence>
<keyword evidence="10" id="KW-0067">ATP-binding</keyword>
<evidence type="ECO:0000256" key="6">
    <source>
        <dbReference type="ARBA" id="ARBA00022679"/>
    </source>
</evidence>
<dbReference type="Gene3D" id="1.10.287.130">
    <property type="match status" value="1"/>
</dbReference>
<evidence type="ECO:0000256" key="10">
    <source>
        <dbReference type="ARBA" id="ARBA00022840"/>
    </source>
</evidence>
<evidence type="ECO:0000313" key="16">
    <source>
        <dbReference type="EMBL" id="MCZ0702709.1"/>
    </source>
</evidence>
<dbReference type="Gene3D" id="3.30.565.10">
    <property type="entry name" value="Histidine kinase-like ATPase, C-terminal domain"/>
    <property type="match status" value="1"/>
</dbReference>
<comment type="subcellular location">
    <subcellularLocation>
        <location evidence="2">Cell membrane</location>
        <topology evidence="2">Multi-pass membrane protein</topology>
    </subcellularLocation>
</comment>
<dbReference type="EMBL" id="JAPRAT010000008">
    <property type="protein sequence ID" value="MCZ0702709.1"/>
    <property type="molecule type" value="Genomic_DNA"/>
</dbReference>
<reference evidence="16" key="1">
    <citation type="submission" date="2022-11" db="EMBL/GenBank/DDBJ databases">
        <title>WGS of Natronobacillus azotifigens 24KS-1, an anaerobic diazotrophic haloalkaliphile from soda-rich habitats.</title>
        <authorList>
            <person name="Sorokin D.Y."/>
            <person name="Merkel A.Y."/>
        </authorList>
    </citation>
    <scope>NUCLEOTIDE SEQUENCE</scope>
    <source>
        <strain evidence="16">24KS-1</strain>
    </source>
</reference>
<dbReference type="GO" id="GO:0005524">
    <property type="term" value="F:ATP binding"/>
    <property type="evidence" value="ECO:0007669"/>
    <property type="project" value="UniProtKB-KW"/>
</dbReference>
<dbReference type="InterPro" id="IPR036097">
    <property type="entry name" value="HisK_dim/P_sf"/>
</dbReference>
<evidence type="ECO:0000256" key="2">
    <source>
        <dbReference type="ARBA" id="ARBA00004651"/>
    </source>
</evidence>
<name>A0A9J6RAX1_9BACI</name>
<evidence type="ECO:0000256" key="4">
    <source>
        <dbReference type="ARBA" id="ARBA00022475"/>
    </source>
</evidence>
<dbReference type="InterPro" id="IPR003594">
    <property type="entry name" value="HATPase_dom"/>
</dbReference>
<keyword evidence="12" id="KW-0902">Two-component regulatory system</keyword>
<evidence type="ECO:0000256" key="13">
    <source>
        <dbReference type="ARBA" id="ARBA00023136"/>
    </source>
</evidence>
<dbReference type="Gene3D" id="6.10.340.10">
    <property type="match status" value="1"/>
</dbReference>
<dbReference type="Pfam" id="PF00512">
    <property type="entry name" value="HisKA"/>
    <property type="match status" value="1"/>
</dbReference>
<protein>
    <recommendedName>
        <fullName evidence="3">histidine kinase</fullName>
        <ecNumber evidence="3">2.7.13.3</ecNumber>
    </recommendedName>
</protein>
<evidence type="ECO:0000256" key="3">
    <source>
        <dbReference type="ARBA" id="ARBA00012438"/>
    </source>
</evidence>
<dbReference type="InterPro" id="IPR050398">
    <property type="entry name" value="HssS/ArlS-like"/>
</dbReference>
<keyword evidence="8" id="KW-0547">Nucleotide-binding</keyword>
<sequence>MKLQTQLTLAFTTLLLIIMSIAAVMVNSLLLNVFIQNERDQLQEKGEMLTPFLFSDSMPQNFSQWLNDEELYLFIYDRNRDQPIVWSSTLSVEVIQYWANRYDLTESEQPLWRAGDTSYVVSILPIYPNLLERELVLITPLDDLQVIQSNLFNRLMIIFLIGIIVIILLTHFLTHRLVTPLTELKYQLKKIEKRKFDDVKRIKASGEIKEVEESVIEMANELQRYMQSQQQFFQNASHELKTPLMTIQGYAEGIRDGIFVEEDSERGLEVMVDEISRLKKIINEMILLAKLDSDENIYQPEPLSVRELIQLTIDRALPMASERGISLEHEVTDDVLLEVDQEKMLQAMMNMVTNGIRHAHSKVSIQVKRVNKQTLILIEDDGEGIDEVLIPQLFQRFIKGKGGETGLGLAISRAIIERSGGSITVERSPLGGARFTVAF</sequence>
<dbReference type="PROSITE" id="PS50109">
    <property type="entry name" value="HIS_KIN"/>
    <property type="match status" value="1"/>
</dbReference>
<keyword evidence="4" id="KW-1003">Cell membrane</keyword>
<dbReference type="PRINTS" id="PR00344">
    <property type="entry name" value="BCTRLSENSOR"/>
</dbReference>
<dbReference type="InterPro" id="IPR003661">
    <property type="entry name" value="HisK_dim/P_dom"/>
</dbReference>
<accession>A0A9J6RAX1</accession>
<dbReference type="SUPFAM" id="SSF47384">
    <property type="entry name" value="Homodimeric domain of signal transducing histidine kinase"/>
    <property type="match status" value="1"/>
</dbReference>
<comment type="caution">
    <text evidence="16">The sequence shown here is derived from an EMBL/GenBank/DDBJ whole genome shotgun (WGS) entry which is preliminary data.</text>
</comment>
<keyword evidence="9 16" id="KW-0418">Kinase</keyword>
<dbReference type="SMART" id="SM00387">
    <property type="entry name" value="HATPase_c"/>
    <property type="match status" value="1"/>
</dbReference>
<keyword evidence="7 14" id="KW-0812">Transmembrane</keyword>
<evidence type="ECO:0000256" key="8">
    <source>
        <dbReference type="ARBA" id="ARBA00022741"/>
    </source>
</evidence>
<dbReference type="Pfam" id="PF02518">
    <property type="entry name" value="HATPase_c"/>
    <property type="match status" value="1"/>
</dbReference>
<evidence type="ECO:0000256" key="1">
    <source>
        <dbReference type="ARBA" id="ARBA00000085"/>
    </source>
</evidence>
<proteinExistence type="predicted"/>
<dbReference type="PANTHER" id="PTHR45528:SF1">
    <property type="entry name" value="SENSOR HISTIDINE KINASE CPXA"/>
    <property type="match status" value="1"/>
</dbReference>
<feature type="domain" description="Histidine kinase" evidence="15">
    <location>
        <begin position="235"/>
        <end position="439"/>
    </location>
</feature>
<keyword evidence="5" id="KW-0597">Phosphoprotein</keyword>
<evidence type="ECO:0000256" key="7">
    <source>
        <dbReference type="ARBA" id="ARBA00022692"/>
    </source>
</evidence>
<dbReference type="AlphaFoldDB" id="A0A9J6RAX1"/>
<dbReference type="PANTHER" id="PTHR45528">
    <property type="entry name" value="SENSOR HISTIDINE KINASE CPXA"/>
    <property type="match status" value="1"/>
</dbReference>
<keyword evidence="6" id="KW-0808">Transferase</keyword>
<dbReference type="SUPFAM" id="SSF55874">
    <property type="entry name" value="ATPase domain of HSP90 chaperone/DNA topoisomerase II/histidine kinase"/>
    <property type="match status" value="1"/>
</dbReference>
<dbReference type="EC" id="2.7.13.3" evidence="3"/>
<evidence type="ECO:0000259" key="15">
    <source>
        <dbReference type="PROSITE" id="PS50109"/>
    </source>
</evidence>
<organism evidence="16 17">
    <name type="scientific">Natronobacillus azotifigens</name>
    <dbReference type="NCBI Taxonomy" id="472978"/>
    <lineage>
        <taxon>Bacteria</taxon>
        <taxon>Bacillati</taxon>
        <taxon>Bacillota</taxon>
        <taxon>Bacilli</taxon>
        <taxon>Bacillales</taxon>
        <taxon>Bacillaceae</taxon>
        <taxon>Natronobacillus</taxon>
    </lineage>
</organism>
<dbReference type="Proteomes" id="UP001084197">
    <property type="component" value="Unassembled WGS sequence"/>
</dbReference>
<feature type="transmembrane region" description="Helical" evidence="14">
    <location>
        <begin position="155"/>
        <end position="173"/>
    </location>
</feature>
<evidence type="ECO:0000256" key="5">
    <source>
        <dbReference type="ARBA" id="ARBA00022553"/>
    </source>
</evidence>
<dbReference type="InterPro" id="IPR036890">
    <property type="entry name" value="HATPase_C_sf"/>
</dbReference>
<evidence type="ECO:0000256" key="9">
    <source>
        <dbReference type="ARBA" id="ARBA00022777"/>
    </source>
</evidence>
<dbReference type="GO" id="GO:0005886">
    <property type="term" value="C:plasma membrane"/>
    <property type="evidence" value="ECO:0007669"/>
    <property type="project" value="UniProtKB-SubCell"/>
</dbReference>
<evidence type="ECO:0000313" key="17">
    <source>
        <dbReference type="Proteomes" id="UP001084197"/>
    </source>
</evidence>
<dbReference type="GO" id="GO:0000155">
    <property type="term" value="F:phosphorelay sensor kinase activity"/>
    <property type="evidence" value="ECO:0007669"/>
    <property type="project" value="InterPro"/>
</dbReference>
<feature type="transmembrane region" description="Helical" evidence="14">
    <location>
        <begin position="12"/>
        <end position="35"/>
    </location>
</feature>
<evidence type="ECO:0000256" key="12">
    <source>
        <dbReference type="ARBA" id="ARBA00023012"/>
    </source>
</evidence>
<keyword evidence="17" id="KW-1185">Reference proteome</keyword>
<comment type="catalytic activity">
    <reaction evidence="1">
        <text>ATP + protein L-histidine = ADP + protein N-phospho-L-histidine.</text>
        <dbReference type="EC" id="2.7.13.3"/>
    </reaction>
</comment>
<dbReference type="InterPro" id="IPR004358">
    <property type="entry name" value="Sig_transdc_His_kin-like_C"/>
</dbReference>
<dbReference type="FunFam" id="1.10.287.130:FF:000001">
    <property type="entry name" value="Two-component sensor histidine kinase"/>
    <property type="match status" value="1"/>
</dbReference>